<dbReference type="RefSeq" id="WP_064568212.1">
    <property type="nucleotide sequence ID" value="NZ_CP014007.2"/>
</dbReference>
<dbReference type="CDD" id="cd12215">
    <property type="entry name" value="ChiC_BD"/>
    <property type="match status" value="1"/>
</dbReference>
<dbReference type="SUPFAM" id="SSF51055">
    <property type="entry name" value="Carbohydrate binding domain"/>
    <property type="match status" value="1"/>
</dbReference>
<evidence type="ECO:0000256" key="2">
    <source>
        <dbReference type="ARBA" id="ARBA00023277"/>
    </source>
</evidence>
<dbReference type="Gene3D" id="2.10.10.20">
    <property type="entry name" value="Carbohydrate-binding module superfamily 5/12"/>
    <property type="match status" value="1"/>
</dbReference>
<gene>
    <name evidence="6" type="ORF">AWR26_19470</name>
    <name evidence="7" type="ORF">SAMN05216286_0322</name>
</gene>
<feature type="domain" description="GH18" evidence="5">
    <location>
        <begin position="25"/>
        <end position="366"/>
    </location>
</feature>
<dbReference type="InterPro" id="IPR036573">
    <property type="entry name" value="CBM_sf_5/12"/>
</dbReference>
<dbReference type="SMART" id="SM00636">
    <property type="entry name" value="Glyco_18"/>
    <property type="match status" value="1"/>
</dbReference>
<dbReference type="InterPro" id="IPR013783">
    <property type="entry name" value="Ig-like_fold"/>
</dbReference>
<protein>
    <submittedName>
        <fullName evidence="7">Chitinase</fullName>
    </submittedName>
</protein>
<dbReference type="AlphaFoldDB" id="A0AA94H0N2"/>
<keyword evidence="8" id="KW-1185">Reference proteome</keyword>
<evidence type="ECO:0000313" key="8">
    <source>
        <dbReference type="Proteomes" id="UP000078227"/>
    </source>
</evidence>
<evidence type="ECO:0000256" key="1">
    <source>
        <dbReference type="ARBA" id="ARBA00022801"/>
    </source>
</evidence>
<evidence type="ECO:0000256" key="4">
    <source>
        <dbReference type="SAM" id="SignalP"/>
    </source>
</evidence>
<keyword evidence="2" id="KW-0119">Carbohydrate metabolism</keyword>
<dbReference type="GO" id="GO:0005576">
    <property type="term" value="C:extracellular region"/>
    <property type="evidence" value="ECO:0007669"/>
    <property type="project" value="InterPro"/>
</dbReference>
<dbReference type="Pfam" id="PF22352">
    <property type="entry name" value="K319L-like_PKD"/>
    <property type="match status" value="1"/>
</dbReference>
<sequence>MKKLSLAALITTALLSQSALAESNNHMMSYLTSWGLPADAATQMMNADVDTYLLSFGGWDQDGAIYTSDNIAGDIAYNDYWLPQTYTSWTQVKLAAPYKKMMVAFGGATYESIWAHLANDNSRENIAQGLVKLLRKDFPVYQKGLQADQVQGPCLSTNGNGTCNLANYQKAGTVQIDGIDFDFEKTARLTPEENNNLIKLVKRVRELLGPNSGKLISLTTYHVGADPLECSSSSVTEGCSFIEDARSTHHGEVLDLLKNSRDLFDFYNVMAYDAGPRFKYDVAMANYAKAVGDAKKIILGNTLTTQWGPEGRYAETRENNIARAAWQAANGYGGVFVWAMGANDTGLSFGDQIDYINDMKNAASGGVPETGNTVPVARASYQKEVQGSATVTLDASSSYDADGDTLTYTWTQVAGPQVTLNNANQQKATFTLNSTDVDTTLGFKLTVNDGKDDSLPLEFSIKHLADDVAEEPEEPGEEPGDEPGEEPGENPGDNPGEEPGDNPGNGDVTAWNASTIYAQPCQKVTYQGKVWVNGWYVQGEAPSDANPWGAWRPVGSATMHTQCK</sequence>
<keyword evidence="4" id="KW-0732">Signal</keyword>
<evidence type="ECO:0000256" key="3">
    <source>
        <dbReference type="SAM" id="MobiDB-lite"/>
    </source>
</evidence>
<feature type="compositionally biased region" description="Acidic residues" evidence="3">
    <location>
        <begin position="467"/>
        <end position="488"/>
    </location>
</feature>
<dbReference type="EMBL" id="CP014007">
    <property type="protein sequence ID" value="ANI84224.1"/>
    <property type="molecule type" value="Genomic_DNA"/>
</dbReference>
<dbReference type="InterPro" id="IPR003610">
    <property type="entry name" value="CBM5/12"/>
</dbReference>
<dbReference type="PROSITE" id="PS51910">
    <property type="entry name" value="GH18_2"/>
    <property type="match status" value="1"/>
</dbReference>
<feature type="signal peptide" evidence="4">
    <location>
        <begin position="1"/>
        <end position="21"/>
    </location>
</feature>
<evidence type="ECO:0000259" key="5">
    <source>
        <dbReference type="PROSITE" id="PS51910"/>
    </source>
</evidence>
<dbReference type="KEGG" id="kor:AWR26_19470"/>
<keyword evidence="1" id="KW-0378">Hydrolase</keyword>
<dbReference type="SMART" id="SM00495">
    <property type="entry name" value="ChtBD3"/>
    <property type="match status" value="1"/>
</dbReference>
<dbReference type="GO" id="GO:0004553">
    <property type="term" value="F:hydrolase activity, hydrolyzing O-glycosyl compounds"/>
    <property type="evidence" value="ECO:0007669"/>
    <property type="project" value="InterPro"/>
</dbReference>
<accession>A0AA94H0N2</accession>
<name>A0AA94H0N2_9ENTR</name>
<dbReference type="Gene3D" id="2.60.40.10">
    <property type="entry name" value="Immunoglobulins"/>
    <property type="match status" value="1"/>
</dbReference>
<proteinExistence type="predicted"/>
<dbReference type="InterPro" id="IPR001223">
    <property type="entry name" value="Glyco_hydro18_cat"/>
</dbReference>
<dbReference type="Proteomes" id="UP000182314">
    <property type="component" value="Unassembled WGS sequence"/>
</dbReference>
<dbReference type="SUPFAM" id="SSF51445">
    <property type="entry name" value="(Trans)glycosidases"/>
    <property type="match status" value="1"/>
</dbReference>
<dbReference type="GO" id="GO:0030246">
    <property type="term" value="F:carbohydrate binding"/>
    <property type="evidence" value="ECO:0007669"/>
    <property type="project" value="InterPro"/>
</dbReference>
<dbReference type="Gene3D" id="3.20.20.80">
    <property type="entry name" value="Glycosidases"/>
    <property type="match status" value="1"/>
</dbReference>
<reference evidence="6 8" key="2">
    <citation type="submission" date="2021-03" db="EMBL/GenBank/DDBJ databases">
        <authorList>
            <person name="Li Y."/>
            <person name="Li S."/>
            <person name="Chen M."/>
            <person name="Peng G."/>
            <person name="Tan Z."/>
            <person name="An Q."/>
        </authorList>
    </citation>
    <scope>NUCLEOTIDE SEQUENCE [LARGE SCALE GENOMIC DNA]</scope>
    <source>
        <strain evidence="6 8">Ola 51</strain>
    </source>
</reference>
<dbReference type="InterPro" id="IPR017853">
    <property type="entry name" value="GH"/>
</dbReference>
<feature type="chain" id="PRO_5041667542" evidence="4">
    <location>
        <begin position="22"/>
        <end position="564"/>
    </location>
</feature>
<dbReference type="GO" id="GO:0008061">
    <property type="term" value="F:chitin binding"/>
    <property type="evidence" value="ECO:0007669"/>
    <property type="project" value="InterPro"/>
</dbReference>
<dbReference type="EMBL" id="FOKO01000001">
    <property type="protein sequence ID" value="SFB69097.1"/>
    <property type="molecule type" value="Genomic_DNA"/>
</dbReference>
<evidence type="ECO:0000313" key="6">
    <source>
        <dbReference type="EMBL" id="ANI84224.1"/>
    </source>
</evidence>
<dbReference type="GO" id="GO:0005975">
    <property type="term" value="P:carbohydrate metabolic process"/>
    <property type="evidence" value="ECO:0007669"/>
    <property type="project" value="InterPro"/>
</dbReference>
<evidence type="ECO:0000313" key="9">
    <source>
        <dbReference type="Proteomes" id="UP000182314"/>
    </source>
</evidence>
<dbReference type="InterPro" id="IPR011583">
    <property type="entry name" value="Chitinase_II/V-like_cat"/>
</dbReference>
<organism evidence="7 9">
    <name type="scientific">Kosakonia oryzae</name>
    <dbReference type="NCBI Taxonomy" id="497725"/>
    <lineage>
        <taxon>Bacteria</taxon>
        <taxon>Pseudomonadati</taxon>
        <taxon>Pseudomonadota</taxon>
        <taxon>Gammaproteobacteria</taxon>
        <taxon>Enterobacterales</taxon>
        <taxon>Enterobacteriaceae</taxon>
        <taxon>Kosakonia</taxon>
    </lineage>
</organism>
<dbReference type="Pfam" id="PF00704">
    <property type="entry name" value="Glyco_hydro_18"/>
    <property type="match status" value="1"/>
</dbReference>
<reference evidence="7 9" key="1">
    <citation type="submission" date="2016-10" db="EMBL/GenBank/DDBJ databases">
        <authorList>
            <person name="Varghese N."/>
            <person name="Submissions S."/>
        </authorList>
    </citation>
    <scope>NUCLEOTIDE SEQUENCE [LARGE SCALE GENOMIC DNA]</scope>
    <source>
        <strain evidence="7 9">CGMCC 1.7012</strain>
    </source>
</reference>
<feature type="region of interest" description="Disordered" evidence="3">
    <location>
        <begin position="467"/>
        <end position="510"/>
    </location>
</feature>
<evidence type="ECO:0000313" key="7">
    <source>
        <dbReference type="EMBL" id="SFB69097.1"/>
    </source>
</evidence>
<dbReference type="Proteomes" id="UP000078227">
    <property type="component" value="Chromosome"/>
</dbReference>